<dbReference type="EMBL" id="BGZK01000023">
    <property type="protein sequence ID" value="GBP06821.1"/>
    <property type="molecule type" value="Genomic_DNA"/>
</dbReference>
<gene>
    <name evidence="4" type="ORF">EVAR_92736_1</name>
</gene>
<accession>A0A4C1T0N6</accession>
<reference evidence="4 5" key="1">
    <citation type="journal article" date="2019" name="Commun. Biol.">
        <title>The bagworm genome reveals a unique fibroin gene that provides high tensile strength.</title>
        <authorList>
            <person name="Kono N."/>
            <person name="Nakamura H."/>
            <person name="Ohtoshi R."/>
            <person name="Tomita M."/>
            <person name="Numata K."/>
            <person name="Arakawa K."/>
        </authorList>
    </citation>
    <scope>NUCLEOTIDE SEQUENCE [LARGE SCALE GENOMIC DNA]</scope>
</reference>
<organism evidence="4 5">
    <name type="scientific">Eumeta variegata</name>
    <name type="common">Bagworm moth</name>
    <name type="synonym">Eumeta japonica</name>
    <dbReference type="NCBI Taxonomy" id="151549"/>
    <lineage>
        <taxon>Eukaryota</taxon>
        <taxon>Metazoa</taxon>
        <taxon>Ecdysozoa</taxon>
        <taxon>Arthropoda</taxon>
        <taxon>Hexapoda</taxon>
        <taxon>Insecta</taxon>
        <taxon>Pterygota</taxon>
        <taxon>Neoptera</taxon>
        <taxon>Endopterygota</taxon>
        <taxon>Lepidoptera</taxon>
        <taxon>Glossata</taxon>
        <taxon>Ditrysia</taxon>
        <taxon>Tineoidea</taxon>
        <taxon>Psychidae</taxon>
        <taxon>Oiketicinae</taxon>
        <taxon>Eumeta</taxon>
    </lineage>
</organism>
<dbReference type="AlphaFoldDB" id="A0A4C1T0N6"/>
<proteinExistence type="inferred from homology"/>
<dbReference type="InterPro" id="IPR000533">
    <property type="entry name" value="Tropomyosin"/>
</dbReference>
<dbReference type="Pfam" id="PF00261">
    <property type="entry name" value="Tropomyosin"/>
    <property type="match status" value="1"/>
</dbReference>
<dbReference type="SUPFAM" id="SSF57997">
    <property type="entry name" value="Tropomyosin"/>
    <property type="match status" value="1"/>
</dbReference>
<protein>
    <submittedName>
        <fullName evidence="4">Tropomyosin-2</fullName>
    </submittedName>
</protein>
<evidence type="ECO:0000256" key="1">
    <source>
        <dbReference type="ARBA" id="ARBA00009036"/>
    </source>
</evidence>
<evidence type="ECO:0000313" key="5">
    <source>
        <dbReference type="Proteomes" id="UP000299102"/>
    </source>
</evidence>
<comment type="similarity">
    <text evidence="1">Belongs to the tropomyosin family.</text>
</comment>
<dbReference type="Proteomes" id="UP000299102">
    <property type="component" value="Unassembled WGS sequence"/>
</dbReference>
<sequence>MRFFICILTGAGAREPVRDAGRARPASPFLHALFRSSRRSESRRRFLKCTFIDVHALVRCRFAESFSRAEKPQRARGRRSATVARKLVMMEQDLEKAEERAEHGECKIVELEEELRVVGNNLKSLEVSEEKVRPTLHLLSHGVVAGTVVRYRTVKLPIIAQANQREEEYKNQIKTLTTRLKEV</sequence>
<evidence type="ECO:0000256" key="2">
    <source>
        <dbReference type="ARBA" id="ARBA00023054"/>
    </source>
</evidence>
<keyword evidence="2 3" id="KW-0175">Coiled coil</keyword>
<feature type="coiled-coil region" evidence="3">
    <location>
        <begin position="80"/>
        <end position="128"/>
    </location>
</feature>
<dbReference type="Gene3D" id="1.20.5.170">
    <property type="match status" value="1"/>
</dbReference>
<comment type="caution">
    <text evidence="4">The sequence shown here is derived from an EMBL/GenBank/DDBJ whole genome shotgun (WGS) entry which is preliminary data.</text>
</comment>
<evidence type="ECO:0000313" key="4">
    <source>
        <dbReference type="EMBL" id="GBP06821.1"/>
    </source>
</evidence>
<keyword evidence="5" id="KW-1185">Reference proteome</keyword>
<dbReference type="OrthoDB" id="128924at2759"/>
<name>A0A4C1T0N6_EUMVA</name>
<dbReference type="PANTHER" id="PTHR19269">
    <property type="entry name" value="TROPOMYOSIN"/>
    <property type="match status" value="1"/>
</dbReference>
<evidence type="ECO:0000256" key="3">
    <source>
        <dbReference type="SAM" id="Coils"/>
    </source>
</evidence>
<dbReference type="STRING" id="151549.A0A4C1T0N6"/>